<protein>
    <submittedName>
        <fullName evidence="2">Uncharacterized protein</fullName>
    </submittedName>
</protein>
<reference evidence="2" key="1">
    <citation type="submission" date="2022-11" db="EMBL/GenBank/DDBJ databases">
        <title>Chromosome-level genome of Pogonophryne albipinna.</title>
        <authorList>
            <person name="Jo E."/>
        </authorList>
    </citation>
    <scope>NUCLEOTIDE SEQUENCE</scope>
    <source>
        <strain evidence="2">SGF0006</strain>
        <tissue evidence="2">Muscle</tissue>
    </source>
</reference>
<feature type="non-terminal residue" evidence="2">
    <location>
        <position position="1"/>
    </location>
</feature>
<name>A0AAD6FQV4_9TELE</name>
<organism evidence="2 3">
    <name type="scientific">Pogonophryne albipinna</name>
    <dbReference type="NCBI Taxonomy" id="1090488"/>
    <lineage>
        <taxon>Eukaryota</taxon>
        <taxon>Metazoa</taxon>
        <taxon>Chordata</taxon>
        <taxon>Craniata</taxon>
        <taxon>Vertebrata</taxon>
        <taxon>Euteleostomi</taxon>
        <taxon>Actinopterygii</taxon>
        <taxon>Neopterygii</taxon>
        <taxon>Teleostei</taxon>
        <taxon>Neoteleostei</taxon>
        <taxon>Acanthomorphata</taxon>
        <taxon>Eupercaria</taxon>
        <taxon>Perciformes</taxon>
        <taxon>Notothenioidei</taxon>
        <taxon>Pogonophryne</taxon>
    </lineage>
</organism>
<feature type="chain" id="PRO_5042105785" evidence="1">
    <location>
        <begin position="23"/>
        <end position="88"/>
    </location>
</feature>
<evidence type="ECO:0000313" key="3">
    <source>
        <dbReference type="Proteomes" id="UP001219934"/>
    </source>
</evidence>
<proteinExistence type="predicted"/>
<comment type="caution">
    <text evidence="2">The sequence shown here is derived from an EMBL/GenBank/DDBJ whole genome shotgun (WGS) entry which is preliminary data.</text>
</comment>
<dbReference type="AlphaFoldDB" id="A0AAD6FQV4"/>
<evidence type="ECO:0000256" key="1">
    <source>
        <dbReference type="SAM" id="SignalP"/>
    </source>
</evidence>
<dbReference type="EMBL" id="JAPTMU010000005">
    <property type="protein sequence ID" value="KAJ4943571.1"/>
    <property type="molecule type" value="Genomic_DNA"/>
</dbReference>
<keyword evidence="3" id="KW-1185">Reference proteome</keyword>
<sequence>MRVPVLLCVLLCVSAAPGPVSGAGADKSCTDLRQFYTGKGFTLVEVPQTEISEPIKSDKQIETERLRLAAEFPRTGDLQYFSSQGLKV</sequence>
<evidence type="ECO:0000313" key="2">
    <source>
        <dbReference type="EMBL" id="KAJ4943571.1"/>
    </source>
</evidence>
<keyword evidence="1" id="KW-0732">Signal</keyword>
<gene>
    <name evidence="2" type="ORF">JOQ06_006071</name>
</gene>
<feature type="signal peptide" evidence="1">
    <location>
        <begin position="1"/>
        <end position="22"/>
    </location>
</feature>
<dbReference type="Proteomes" id="UP001219934">
    <property type="component" value="Unassembled WGS sequence"/>
</dbReference>
<accession>A0AAD6FQV4</accession>